<reference evidence="2" key="1">
    <citation type="submission" date="2022-10" db="EMBL/GenBank/DDBJ databases">
        <title>Genome assembly of Pristionchus species.</title>
        <authorList>
            <person name="Yoshida K."/>
            <person name="Sommer R.J."/>
        </authorList>
    </citation>
    <scope>NUCLEOTIDE SEQUENCE [LARGE SCALE GENOMIC DNA]</scope>
    <source>
        <strain evidence="2">RS5460</strain>
    </source>
</reference>
<evidence type="ECO:0000313" key="2">
    <source>
        <dbReference type="Proteomes" id="UP001328107"/>
    </source>
</evidence>
<name>A0AAN5CES9_9BILA</name>
<dbReference type="AlphaFoldDB" id="A0AAN5CES9"/>
<gene>
    <name evidence="1" type="ORF">PMAYCL1PPCAC_09336</name>
</gene>
<dbReference type="EMBL" id="BTRK01000002">
    <property type="protein sequence ID" value="GMR39141.1"/>
    <property type="molecule type" value="Genomic_DNA"/>
</dbReference>
<accession>A0AAN5CES9</accession>
<feature type="non-terminal residue" evidence="1">
    <location>
        <position position="1"/>
    </location>
</feature>
<proteinExistence type="predicted"/>
<evidence type="ECO:0000313" key="1">
    <source>
        <dbReference type="EMBL" id="GMR39141.1"/>
    </source>
</evidence>
<keyword evidence="2" id="KW-1185">Reference proteome</keyword>
<protein>
    <submittedName>
        <fullName evidence="1">Uncharacterized protein</fullName>
    </submittedName>
</protein>
<organism evidence="1 2">
    <name type="scientific">Pristionchus mayeri</name>
    <dbReference type="NCBI Taxonomy" id="1317129"/>
    <lineage>
        <taxon>Eukaryota</taxon>
        <taxon>Metazoa</taxon>
        <taxon>Ecdysozoa</taxon>
        <taxon>Nematoda</taxon>
        <taxon>Chromadorea</taxon>
        <taxon>Rhabditida</taxon>
        <taxon>Rhabditina</taxon>
        <taxon>Diplogasteromorpha</taxon>
        <taxon>Diplogasteroidea</taxon>
        <taxon>Neodiplogasteridae</taxon>
        <taxon>Pristionchus</taxon>
    </lineage>
</organism>
<comment type="caution">
    <text evidence="1">The sequence shown here is derived from an EMBL/GenBank/DDBJ whole genome shotgun (WGS) entry which is preliminary data.</text>
</comment>
<sequence>HLVTLNVNFVKRPTFTNIRSKSTCDFIRWMKMEDALSNVGTVGKDSVCRLCCQGINLRNDRGGTVSEENPLRRLWKELFTISPL</sequence>
<dbReference type="Proteomes" id="UP001328107">
    <property type="component" value="Unassembled WGS sequence"/>
</dbReference>